<name>A0A0F9MW62_9ZZZZ</name>
<evidence type="ECO:0000256" key="1">
    <source>
        <dbReference type="SAM" id="MobiDB-lite"/>
    </source>
</evidence>
<sequence>MAYHPKILYHFPEEAGEPWLPSNGTEGMEFTAAFCDNCLYERWTHHMEENREEDKCAILSEAFLGDTQPKEWQYDDEGYPHCTKWTQFDWSGDDDDPDSDDPNLPKPIPVGPNQLYLWPLTPNESDFNDSTEKISTGSETRKEREKEPQTAQAE</sequence>
<reference evidence="2" key="1">
    <citation type="journal article" date="2015" name="Nature">
        <title>Complex archaea that bridge the gap between prokaryotes and eukaryotes.</title>
        <authorList>
            <person name="Spang A."/>
            <person name="Saw J.H."/>
            <person name="Jorgensen S.L."/>
            <person name="Zaremba-Niedzwiedzka K."/>
            <person name="Martijn J."/>
            <person name="Lind A.E."/>
            <person name="van Eijk R."/>
            <person name="Schleper C."/>
            <person name="Guy L."/>
            <person name="Ettema T.J."/>
        </authorList>
    </citation>
    <scope>NUCLEOTIDE SEQUENCE</scope>
</reference>
<accession>A0A0F9MW62</accession>
<dbReference type="EMBL" id="LAZR01004123">
    <property type="protein sequence ID" value="KKN11550.1"/>
    <property type="molecule type" value="Genomic_DNA"/>
</dbReference>
<comment type="caution">
    <text evidence="2">The sequence shown here is derived from an EMBL/GenBank/DDBJ whole genome shotgun (WGS) entry which is preliminary data.</text>
</comment>
<feature type="compositionally biased region" description="Acidic residues" evidence="1">
    <location>
        <begin position="91"/>
        <end position="101"/>
    </location>
</feature>
<protein>
    <submittedName>
        <fullName evidence="2">Uncharacterized protein</fullName>
    </submittedName>
</protein>
<gene>
    <name evidence="2" type="ORF">LCGC14_1025410</name>
</gene>
<organism evidence="2">
    <name type="scientific">marine sediment metagenome</name>
    <dbReference type="NCBI Taxonomy" id="412755"/>
    <lineage>
        <taxon>unclassified sequences</taxon>
        <taxon>metagenomes</taxon>
        <taxon>ecological metagenomes</taxon>
    </lineage>
</organism>
<feature type="compositionally biased region" description="Basic and acidic residues" evidence="1">
    <location>
        <begin position="139"/>
        <end position="148"/>
    </location>
</feature>
<proteinExistence type="predicted"/>
<evidence type="ECO:0000313" key="2">
    <source>
        <dbReference type="EMBL" id="KKN11550.1"/>
    </source>
</evidence>
<feature type="region of interest" description="Disordered" evidence="1">
    <location>
        <begin position="85"/>
        <end position="154"/>
    </location>
</feature>
<dbReference type="AlphaFoldDB" id="A0A0F9MW62"/>